<feature type="chain" id="PRO_5032874749" evidence="1">
    <location>
        <begin position="26"/>
        <end position="82"/>
    </location>
</feature>
<proteinExistence type="predicted"/>
<evidence type="ECO:0000256" key="1">
    <source>
        <dbReference type="SAM" id="SignalP"/>
    </source>
</evidence>
<accession>A0A831WC86</accession>
<dbReference type="AlphaFoldDB" id="A0A831WC86"/>
<dbReference type="Pfam" id="PF10048">
    <property type="entry name" value="DUF2282"/>
    <property type="match status" value="1"/>
</dbReference>
<keyword evidence="1" id="KW-0732">Signal</keyword>
<name>A0A831WC86_9GAMM</name>
<dbReference type="EMBL" id="DRLF01000026">
    <property type="protein sequence ID" value="HEC05359.1"/>
    <property type="molecule type" value="Genomic_DNA"/>
</dbReference>
<gene>
    <name evidence="2" type="ORF">ENJ12_00775</name>
</gene>
<feature type="signal peptide" evidence="1">
    <location>
        <begin position="1"/>
        <end position="25"/>
    </location>
</feature>
<evidence type="ECO:0000313" key="2">
    <source>
        <dbReference type="EMBL" id="HEC05359.1"/>
    </source>
</evidence>
<dbReference type="InterPro" id="IPR018740">
    <property type="entry name" value="DUF2282_membr"/>
</dbReference>
<dbReference type="Proteomes" id="UP000886339">
    <property type="component" value="Unassembled WGS sequence"/>
</dbReference>
<sequence length="82" mass="8276">MKKSIILGAITVAMLSLGISGSAFAGKPGFEKCMGIAKAGKNDCGTSGHACAGQSTKDGGPDEWVYVPEGTCEKIVGGKVKK</sequence>
<comment type="caution">
    <text evidence="2">The sequence shown here is derived from an EMBL/GenBank/DDBJ whole genome shotgun (WGS) entry which is preliminary data.</text>
</comment>
<reference evidence="2" key="1">
    <citation type="journal article" date="2020" name="mSystems">
        <title>Genome- and Community-Level Interaction Insights into Carbon Utilization and Element Cycling Functions of Hydrothermarchaeota in Hydrothermal Sediment.</title>
        <authorList>
            <person name="Zhou Z."/>
            <person name="Liu Y."/>
            <person name="Xu W."/>
            <person name="Pan J."/>
            <person name="Luo Z.H."/>
            <person name="Li M."/>
        </authorList>
    </citation>
    <scope>NUCLEOTIDE SEQUENCE [LARGE SCALE GENOMIC DNA]</scope>
    <source>
        <strain evidence="2">HyVt-458</strain>
    </source>
</reference>
<protein>
    <submittedName>
        <fullName evidence="2">DUF2282 domain-containing protein</fullName>
    </submittedName>
</protein>
<organism evidence="2">
    <name type="scientific">Thiolapillus brandeum</name>
    <dbReference type="NCBI Taxonomy" id="1076588"/>
    <lineage>
        <taxon>Bacteria</taxon>
        <taxon>Pseudomonadati</taxon>
        <taxon>Pseudomonadota</taxon>
        <taxon>Gammaproteobacteria</taxon>
        <taxon>Chromatiales</taxon>
        <taxon>Sedimenticolaceae</taxon>
        <taxon>Thiolapillus</taxon>
    </lineage>
</organism>